<dbReference type="OrthoDB" id="9791759at2"/>
<organism evidence="2 3">
    <name type="scientific">Pseudoroseomonas cervicalis ATCC 49957</name>
    <dbReference type="NCBI Taxonomy" id="525371"/>
    <lineage>
        <taxon>Bacteria</taxon>
        <taxon>Pseudomonadati</taxon>
        <taxon>Pseudomonadota</taxon>
        <taxon>Alphaproteobacteria</taxon>
        <taxon>Acetobacterales</taxon>
        <taxon>Roseomonadaceae</taxon>
        <taxon>Roseomonas</taxon>
    </lineage>
</organism>
<dbReference type="Gene3D" id="2.60.120.10">
    <property type="entry name" value="Jelly Rolls"/>
    <property type="match status" value="1"/>
</dbReference>
<dbReference type="InterPro" id="IPR047121">
    <property type="entry name" value="YjiB-like"/>
</dbReference>
<dbReference type="InterPro" id="IPR014500">
    <property type="entry name" value="UCP019307_cupin"/>
</dbReference>
<dbReference type="RefSeq" id="WP_007006565.1">
    <property type="nucleotide sequence ID" value="NZ_GG771175.1"/>
</dbReference>
<evidence type="ECO:0000313" key="2">
    <source>
        <dbReference type="EMBL" id="EFH09334.1"/>
    </source>
</evidence>
<feature type="non-terminal residue" evidence="2">
    <location>
        <position position="156"/>
    </location>
</feature>
<dbReference type="PANTHER" id="PTHR36448:SF2">
    <property type="entry name" value="CUPIN TYPE-1 DOMAIN-CONTAINING PROTEIN"/>
    <property type="match status" value="1"/>
</dbReference>
<gene>
    <name evidence="2" type="ORF">HMPREF0731_4447</name>
</gene>
<proteinExistence type="predicted"/>
<dbReference type="PANTHER" id="PTHR36448">
    <property type="entry name" value="BLR7373 PROTEIN"/>
    <property type="match status" value="1"/>
</dbReference>
<accession>D5RTN5</accession>
<protein>
    <recommendedName>
        <fullName evidence="4">Cupin domain protein</fullName>
    </recommendedName>
</protein>
<dbReference type="PIRSF" id="PIRSF019307">
    <property type="entry name" value="UCP019307"/>
    <property type="match status" value="1"/>
</dbReference>
<feature type="compositionally biased region" description="Basic and acidic residues" evidence="1">
    <location>
        <begin position="125"/>
        <end position="139"/>
    </location>
</feature>
<dbReference type="AlphaFoldDB" id="D5RTN5"/>
<reference evidence="2 3" key="1">
    <citation type="submission" date="2010-04" db="EMBL/GenBank/DDBJ databases">
        <authorList>
            <person name="Qin X."/>
            <person name="Bachman B."/>
            <person name="Battles P."/>
            <person name="Bell A."/>
            <person name="Bess C."/>
            <person name="Bickham C."/>
            <person name="Chaboub L."/>
            <person name="Chen D."/>
            <person name="Coyle M."/>
            <person name="Deiros D.R."/>
            <person name="Dinh H."/>
            <person name="Forbes L."/>
            <person name="Fowler G."/>
            <person name="Francisco L."/>
            <person name="Fu Q."/>
            <person name="Gubbala S."/>
            <person name="Hale W."/>
            <person name="Han Y."/>
            <person name="Hemphill L."/>
            <person name="Highlander S.K."/>
            <person name="Hirani K."/>
            <person name="Hogues M."/>
            <person name="Jackson L."/>
            <person name="Jakkamsetti A."/>
            <person name="Javaid M."/>
            <person name="Jiang H."/>
            <person name="Korchina V."/>
            <person name="Kovar C."/>
            <person name="Lara F."/>
            <person name="Lee S."/>
            <person name="Mata R."/>
            <person name="Mathew T."/>
            <person name="Moen C."/>
            <person name="Morales K."/>
            <person name="Munidasa M."/>
            <person name="Nazareth L."/>
            <person name="Ngo R."/>
            <person name="Nguyen L."/>
            <person name="Okwuonu G."/>
            <person name="Ongeri F."/>
            <person name="Patil S."/>
            <person name="Petrosino J."/>
            <person name="Pham C."/>
            <person name="Pham P."/>
            <person name="Pu L.-L."/>
            <person name="Puazo M."/>
            <person name="Raj R."/>
            <person name="Reid J."/>
            <person name="Rouhana J."/>
            <person name="Saada N."/>
            <person name="Shang Y."/>
            <person name="Simmons D."/>
            <person name="Thornton R."/>
            <person name="Warren J."/>
            <person name="Weissenberger G."/>
            <person name="Zhang J."/>
            <person name="Zhang L."/>
            <person name="Zhou C."/>
            <person name="Zhu D."/>
            <person name="Muzny D."/>
            <person name="Worley K."/>
            <person name="Gibbs R."/>
        </authorList>
    </citation>
    <scope>NUCLEOTIDE SEQUENCE [LARGE SCALE GENOMIC DNA]</scope>
    <source>
        <strain evidence="2 3">ATCC 49957</strain>
    </source>
</reference>
<sequence length="156" mass="16331">MQSETIWLNGGGGVPNNPRLPVLLYRAGFPAGEPEAVEALFGRHGWPPAWRDGIHPYVHFHTTAHEALGIAEGAVRVQLGGPDGPELSLAAGDVVVLPAGTGHQCLDASQDLLVVGAYPHGQVPDQRRASPEQAAEARARIARLPDPPGSPVTGEP</sequence>
<comment type="caution">
    <text evidence="2">The sequence shown here is derived from an EMBL/GenBank/DDBJ whole genome shotgun (WGS) entry which is preliminary data.</text>
</comment>
<dbReference type="SUPFAM" id="SSF51182">
    <property type="entry name" value="RmlC-like cupins"/>
    <property type="match status" value="1"/>
</dbReference>
<dbReference type="CDD" id="cd02219">
    <property type="entry name" value="cupin_YjlB-like"/>
    <property type="match status" value="1"/>
</dbReference>
<evidence type="ECO:0000256" key="1">
    <source>
        <dbReference type="SAM" id="MobiDB-lite"/>
    </source>
</evidence>
<dbReference type="HOGENOM" id="CLU_084522_1_0_5"/>
<dbReference type="Proteomes" id="UP000005324">
    <property type="component" value="Unassembled WGS sequence"/>
</dbReference>
<evidence type="ECO:0000313" key="3">
    <source>
        <dbReference type="Proteomes" id="UP000005324"/>
    </source>
</evidence>
<keyword evidence="3" id="KW-1185">Reference proteome</keyword>
<evidence type="ECO:0008006" key="4">
    <source>
        <dbReference type="Google" id="ProtNLM"/>
    </source>
</evidence>
<name>D5RTN5_9PROT</name>
<feature type="region of interest" description="Disordered" evidence="1">
    <location>
        <begin position="121"/>
        <end position="156"/>
    </location>
</feature>
<dbReference type="EMBL" id="ADVL01000810">
    <property type="protein sequence ID" value="EFH09334.1"/>
    <property type="molecule type" value="Genomic_DNA"/>
</dbReference>
<dbReference type="InterPro" id="IPR011051">
    <property type="entry name" value="RmlC_Cupin_sf"/>
</dbReference>
<dbReference type="InterPro" id="IPR014710">
    <property type="entry name" value="RmlC-like_jellyroll"/>
</dbReference>